<evidence type="ECO:0000259" key="1">
    <source>
        <dbReference type="Pfam" id="PF12870"/>
    </source>
</evidence>
<evidence type="ECO:0000313" key="2">
    <source>
        <dbReference type="EMBL" id="SHH57957.1"/>
    </source>
</evidence>
<accession>A0A1M5U4K3</accession>
<dbReference type="RefSeq" id="WP_073138363.1">
    <property type="nucleotide sequence ID" value="NZ_FQWQ01000003.1"/>
</dbReference>
<organism evidence="2 3">
    <name type="scientific">Chryseolinea serpens</name>
    <dbReference type="NCBI Taxonomy" id="947013"/>
    <lineage>
        <taxon>Bacteria</taxon>
        <taxon>Pseudomonadati</taxon>
        <taxon>Bacteroidota</taxon>
        <taxon>Cytophagia</taxon>
        <taxon>Cytophagales</taxon>
        <taxon>Fulvivirgaceae</taxon>
        <taxon>Chryseolinea</taxon>
    </lineage>
</organism>
<dbReference type="Proteomes" id="UP000184212">
    <property type="component" value="Unassembled WGS sequence"/>
</dbReference>
<feature type="domain" description="DUF4878" evidence="1">
    <location>
        <begin position="18"/>
        <end position="121"/>
    </location>
</feature>
<dbReference type="Gene3D" id="3.10.450.50">
    <property type="match status" value="1"/>
</dbReference>
<dbReference type="AlphaFoldDB" id="A0A1M5U4K3"/>
<keyword evidence="3" id="KW-1185">Reference proteome</keyword>
<evidence type="ECO:0000313" key="3">
    <source>
        <dbReference type="Proteomes" id="UP000184212"/>
    </source>
</evidence>
<proteinExistence type="predicted"/>
<sequence length="128" mass="14676">MRYFLQILTITTAFILFSCGSDSPEGTVKQFLKNIDNFEHDKAEACITENYRESLDNVKKASAGWSESKKETYKKVAKPYNILLKEKTDSTASVFVGLDTDGGMPMRTMFLLKKRNGRWLIDKSEEQF</sequence>
<dbReference type="EMBL" id="FQWQ01000003">
    <property type="protein sequence ID" value="SHH57957.1"/>
    <property type="molecule type" value="Genomic_DNA"/>
</dbReference>
<dbReference type="InterPro" id="IPR024267">
    <property type="entry name" value="DUF4878"/>
</dbReference>
<dbReference type="PROSITE" id="PS51257">
    <property type="entry name" value="PROKAR_LIPOPROTEIN"/>
    <property type="match status" value="1"/>
</dbReference>
<name>A0A1M5U4K3_9BACT</name>
<reference evidence="2 3" key="1">
    <citation type="submission" date="2016-11" db="EMBL/GenBank/DDBJ databases">
        <authorList>
            <person name="Jaros S."/>
            <person name="Januszkiewicz K."/>
            <person name="Wedrychowicz H."/>
        </authorList>
    </citation>
    <scope>NUCLEOTIDE SEQUENCE [LARGE SCALE GENOMIC DNA]</scope>
    <source>
        <strain evidence="2 3">DSM 24574</strain>
    </source>
</reference>
<dbReference type="OrthoDB" id="672096at2"/>
<dbReference type="Pfam" id="PF12870">
    <property type="entry name" value="DUF4878"/>
    <property type="match status" value="1"/>
</dbReference>
<gene>
    <name evidence="2" type="ORF">SAMN04488109_4460</name>
</gene>
<protein>
    <recommendedName>
        <fullName evidence="1">DUF4878 domain-containing protein</fullName>
    </recommendedName>
</protein>